<gene>
    <name evidence="1" type="ORF">PACLA_8A038329</name>
</gene>
<organism evidence="1 2">
    <name type="scientific">Paramuricea clavata</name>
    <name type="common">Red gorgonian</name>
    <name type="synonym">Violescent sea-whip</name>
    <dbReference type="NCBI Taxonomy" id="317549"/>
    <lineage>
        <taxon>Eukaryota</taxon>
        <taxon>Metazoa</taxon>
        <taxon>Cnidaria</taxon>
        <taxon>Anthozoa</taxon>
        <taxon>Octocorallia</taxon>
        <taxon>Malacalcyonacea</taxon>
        <taxon>Plexauridae</taxon>
        <taxon>Paramuricea</taxon>
    </lineage>
</organism>
<evidence type="ECO:0000313" key="2">
    <source>
        <dbReference type="Proteomes" id="UP001152795"/>
    </source>
</evidence>
<protein>
    <submittedName>
        <fullName evidence="1">Uncharacterized protein</fullName>
    </submittedName>
</protein>
<name>A0A6S7HWN0_PARCT</name>
<dbReference type="Proteomes" id="UP001152795">
    <property type="component" value="Unassembled WGS sequence"/>
</dbReference>
<proteinExistence type="predicted"/>
<dbReference type="AlphaFoldDB" id="A0A6S7HWN0"/>
<keyword evidence="2" id="KW-1185">Reference proteome</keyword>
<accession>A0A6S7HWN0</accession>
<evidence type="ECO:0000313" key="1">
    <source>
        <dbReference type="EMBL" id="CAB4007800.1"/>
    </source>
</evidence>
<comment type="caution">
    <text evidence="1">The sequence shown here is derived from an EMBL/GenBank/DDBJ whole genome shotgun (WGS) entry which is preliminary data.</text>
</comment>
<reference evidence="1" key="1">
    <citation type="submission" date="2020-04" db="EMBL/GenBank/DDBJ databases">
        <authorList>
            <person name="Alioto T."/>
            <person name="Alioto T."/>
            <person name="Gomez Garrido J."/>
        </authorList>
    </citation>
    <scope>NUCLEOTIDE SEQUENCE</scope>
    <source>
        <strain evidence="1">A484AB</strain>
    </source>
</reference>
<dbReference type="EMBL" id="CACRXK020005918">
    <property type="protein sequence ID" value="CAB4007800.1"/>
    <property type="molecule type" value="Genomic_DNA"/>
</dbReference>
<feature type="non-terminal residue" evidence="1">
    <location>
        <position position="1"/>
    </location>
</feature>
<sequence>MATSAWQQVRKFASKTEQEIQKRIFTRIPNFCPSRAMLLQSWPVLLKSLQNVFGDEVSIIQKRLGSQQDGFDLRKRVSYFSNIVLINTSEVNHDAERNSDKQVITQLLEENRLLKNELVRSREKISKLTESLNPVGESLSDEQCKLLDKEMAVVREMYCIDLEHDFAETDDGERVFMPSFFENVTLSIKEKCPLLTSIITTLAVGKSTKRNTGNKDSNFKFKTALQAILALDDVKSERTKSSFSVLFGLLLFSYGAGKALLTMLEPFGLCKSYEFYRGFLGKSLQHYKNKVNLRCPDGCPVIFLFDNINIHRGRPRYERIQRKATPEMWNFTVRAVMKPDVSGIDNISTMNIDLTPQRPLKDLKAVDFLLSSYPDLQKLLQQRYDSFLIEAIDMVINVLNFDSDCIEHMSEKDFDDYINDESYKISKRNDFE</sequence>